<dbReference type="Pfam" id="PF03415">
    <property type="entry name" value="Peptidase_C11"/>
    <property type="match status" value="1"/>
</dbReference>
<dbReference type="Proteomes" id="UP000272888">
    <property type="component" value="Unassembled WGS sequence"/>
</dbReference>
<dbReference type="PANTHER" id="PTHR37835:SF1">
    <property type="entry name" value="ALPHA-CLOSTRIPAIN"/>
    <property type="match status" value="1"/>
</dbReference>
<protein>
    <recommendedName>
        <fullName evidence="3">Clostripain</fullName>
    </recommendedName>
</protein>
<comment type="caution">
    <text evidence="1">The sequence shown here is derived from an EMBL/GenBank/DDBJ whole genome shotgun (WGS) entry which is preliminary data.</text>
</comment>
<organism evidence="1 2">
    <name type="scientific">Corallococcus llansteffanensis</name>
    <dbReference type="NCBI Taxonomy" id="2316731"/>
    <lineage>
        <taxon>Bacteria</taxon>
        <taxon>Pseudomonadati</taxon>
        <taxon>Myxococcota</taxon>
        <taxon>Myxococcia</taxon>
        <taxon>Myxococcales</taxon>
        <taxon>Cystobacterineae</taxon>
        <taxon>Myxococcaceae</taxon>
        <taxon>Corallococcus</taxon>
    </lineage>
</organism>
<gene>
    <name evidence="1" type="ORF">D7V93_08410</name>
</gene>
<proteinExistence type="predicted"/>
<evidence type="ECO:0000313" key="1">
    <source>
        <dbReference type="EMBL" id="RKH63699.1"/>
    </source>
</evidence>
<reference evidence="2" key="1">
    <citation type="submission" date="2018-09" db="EMBL/GenBank/DDBJ databases">
        <authorList>
            <person name="Livingstone P.G."/>
            <person name="Whitworth D.E."/>
        </authorList>
    </citation>
    <scope>NUCLEOTIDE SEQUENCE [LARGE SCALE GENOMIC DNA]</scope>
    <source>
        <strain evidence="2">CA051B</strain>
    </source>
</reference>
<accession>A0A3A8Q4S1</accession>
<keyword evidence="2" id="KW-1185">Reference proteome</keyword>
<name>A0A3A8Q4S1_9BACT</name>
<dbReference type="PANTHER" id="PTHR37835">
    <property type="entry name" value="ALPHA-CLOSTRIPAIN"/>
    <property type="match status" value="1"/>
</dbReference>
<evidence type="ECO:0000313" key="2">
    <source>
        <dbReference type="Proteomes" id="UP000272888"/>
    </source>
</evidence>
<dbReference type="EMBL" id="RAWB01000060">
    <property type="protein sequence ID" value="RKH63699.1"/>
    <property type="molecule type" value="Genomic_DNA"/>
</dbReference>
<evidence type="ECO:0008006" key="3">
    <source>
        <dbReference type="Google" id="ProtNLM"/>
    </source>
</evidence>
<dbReference type="AlphaFoldDB" id="A0A3A8Q4S1"/>
<dbReference type="Gene3D" id="3.40.50.11970">
    <property type="match status" value="1"/>
</dbReference>
<dbReference type="InterPro" id="IPR005077">
    <property type="entry name" value="Peptidase_C11"/>
</dbReference>
<sequence>MTDTQWSHAMRTLAVVSTLLLLSYGGMAMGAPTQTPSTADWTVLVFMNGDNNLEQYALADFYEMAEVGSTKSVNIVVQLDRNGGYTSDYNRWTDTRRFLVKKDRAPLADAAVQALGEVNMGDPQSLENFIHWGMTTYPANHYALIIWDHGQGYRDAVSTGFQGDRFRSAHGMPFRSVSHDDTDRDQLYNIEVQQALRAGLNGRKLDLLGFDACLMGMVETAYAVREFSDIMVGSEDLEPGDGWAYHLWLKDLVRNPRRTADKVARAIVRSYPVPYRSHLANSDALLTLSAIRLSELDSLAGAVSTLSNAMVKALDTEVGAIKEARQASPVFARDNPRPGDQRFHHVDLKKFATEYQRRTANPAIQQALTAMLAHHQRAVLKTFAGAIRENEGASGLAIYFPAGRNAYVTDIFEEHGYEKDNQQYPVAFVREQQWADFLHAYFARVP</sequence>